<keyword evidence="2" id="KW-1185">Reference proteome</keyword>
<reference evidence="1 2" key="1">
    <citation type="journal article" date="2019" name="Commun. Biol.">
        <title>The bagworm genome reveals a unique fibroin gene that provides high tensile strength.</title>
        <authorList>
            <person name="Kono N."/>
            <person name="Nakamura H."/>
            <person name="Ohtoshi R."/>
            <person name="Tomita M."/>
            <person name="Numata K."/>
            <person name="Arakawa K."/>
        </authorList>
    </citation>
    <scope>NUCLEOTIDE SEQUENCE [LARGE SCALE GENOMIC DNA]</scope>
</reference>
<gene>
    <name evidence="1" type="ORF">EVAR_18329_1</name>
</gene>
<organism evidence="1 2">
    <name type="scientific">Eumeta variegata</name>
    <name type="common">Bagworm moth</name>
    <name type="synonym">Eumeta japonica</name>
    <dbReference type="NCBI Taxonomy" id="151549"/>
    <lineage>
        <taxon>Eukaryota</taxon>
        <taxon>Metazoa</taxon>
        <taxon>Ecdysozoa</taxon>
        <taxon>Arthropoda</taxon>
        <taxon>Hexapoda</taxon>
        <taxon>Insecta</taxon>
        <taxon>Pterygota</taxon>
        <taxon>Neoptera</taxon>
        <taxon>Endopterygota</taxon>
        <taxon>Lepidoptera</taxon>
        <taxon>Glossata</taxon>
        <taxon>Ditrysia</taxon>
        <taxon>Tineoidea</taxon>
        <taxon>Psychidae</taxon>
        <taxon>Oiketicinae</taxon>
        <taxon>Eumeta</taxon>
    </lineage>
</organism>
<dbReference type="AlphaFoldDB" id="A0A4C1VB67"/>
<protein>
    <submittedName>
        <fullName evidence="1">Uncharacterized protein</fullName>
    </submittedName>
</protein>
<accession>A0A4C1VB67</accession>
<name>A0A4C1VB67_EUMVA</name>
<proteinExistence type="predicted"/>
<sequence length="252" mass="28795">MRVSKNGGNHLLFDSSRARLPLLIRYKKRKDNFTTCPEDGAGGRKYHRCSNNVHVLLKKMSERFWLKDLIGHNEYLMVRDGIRNFLIREQCADHAATTVGGLRADHHQSLPIIPRTRQCSEERRIFTIGRRPRRLFCYGSHKLIMSPGFCPIRRPMRSRRSARRQLYAVEEAANDFTARAIVQLVTARVCGSCRFVLELFGRPPTAALLWAGRVAHNADCARPDYIITPPLWDVRQSQCGPVSSLRLRSSAG</sequence>
<dbReference type="Proteomes" id="UP000299102">
    <property type="component" value="Unassembled WGS sequence"/>
</dbReference>
<dbReference type="EMBL" id="BGZK01000300">
    <property type="protein sequence ID" value="GBP35204.1"/>
    <property type="molecule type" value="Genomic_DNA"/>
</dbReference>
<evidence type="ECO:0000313" key="1">
    <source>
        <dbReference type="EMBL" id="GBP35204.1"/>
    </source>
</evidence>
<comment type="caution">
    <text evidence="1">The sequence shown here is derived from an EMBL/GenBank/DDBJ whole genome shotgun (WGS) entry which is preliminary data.</text>
</comment>
<evidence type="ECO:0000313" key="2">
    <source>
        <dbReference type="Proteomes" id="UP000299102"/>
    </source>
</evidence>